<reference evidence="3 4" key="1">
    <citation type="journal article" date="2018" name="bioRxiv">
        <title>Evidence of independent acquisition and adaption of ultra-small bacteria to human hosts across the highly diverse yet reduced genomes of the phylum Saccharibacteria.</title>
        <authorList>
            <person name="McLean J.S."/>
            <person name="Bor B."/>
            <person name="To T.T."/>
            <person name="Liu Q."/>
            <person name="Kearns K.A."/>
            <person name="Solden L.M."/>
            <person name="Wrighton K.C."/>
            <person name="He X."/>
            <person name="Shi W."/>
        </authorList>
    </citation>
    <scope>NUCLEOTIDE SEQUENCE [LARGE SCALE GENOMIC DNA]</scope>
    <source>
        <strain evidence="3 4">TM7_CMJM_G6_1_HOT_870</strain>
    </source>
</reference>
<keyword evidence="2" id="KW-0472">Membrane</keyword>
<accession>A0ABY0FKX9</accession>
<dbReference type="RefSeq" id="WP_129718654.1">
    <property type="nucleotide sequence ID" value="NZ_PRLK01000003.1"/>
</dbReference>
<keyword evidence="2" id="KW-1133">Transmembrane helix</keyword>
<keyword evidence="4" id="KW-1185">Reference proteome</keyword>
<evidence type="ECO:0000256" key="2">
    <source>
        <dbReference type="SAM" id="Phobius"/>
    </source>
</evidence>
<reference evidence="3 4" key="2">
    <citation type="journal article" date="2020" name="Cell Rep.">
        <title>Acquisition and Adaptation of Ultra-small Parasitic Reduced Genome Bacteria to Mammalian Hosts.</title>
        <authorList>
            <person name="McLean J.S."/>
            <person name="Bor B."/>
            <person name="Kerns K.A."/>
            <person name="Liu Q."/>
            <person name="To T.T."/>
            <person name="Solden L."/>
            <person name="Hendrickson E.L."/>
            <person name="Wrighton K."/>
            <person name="Shi W."/>
            <person name="He X."/>
        </authorList>
    </citation>
    <scope>NUCLEOTIDE SEQUENCE [LARGE SCALE GENOMIC DNA]</scope>
    <source>
        <strain evidence="3 4">TM7_CMJM_G6_1_HOT_870</strain>
    </source>
</reference>
<evidence type="ECO:0000256" key="1">
    <source>
        <dbReference type="SAM" id="MobiDB-lite"/>
    </source>
</evidence>
<keyword evidence="2" id="KW-0812">Transmembrane</keyword>
<gene>
    <name evidence="3" type="ORF">G6CMJM_00232</name>
</gene>
<dbReference type="Proteomes" id="UP001190925">
    <property type="component" value="Unassembled WGS sequence"/>
</dbReference>
<feature type="transmembrane region" description="Helical" evidence="2">
    <location>
        <begin position="61"/>
        <end position="82"/>
    </location>
</feature>
<sequence>MALYVRQDEERSELQQRIAADLREKQKKNSLDEGSGKGERSEFNGEDAVFLEGTKPTTGLAFVWLLVFIAIMIAIGLFLAFAKG</sequence>
<name>A0ABY0FKX9_9BACT</name>
<feature type="region of interest" description="Disordered" evidence="1">
    <location>
        <begin position="22"/>
        <end position="42"/>
    </location>
</feature>
<comment type="caution">
    <text evidence="3">The sequence shown here is derived from an EMBL/GenBank/DDBJ whole genome shotgun (WGS) entry which is preliminary data.</text>
</comment>
<protein>
    <submittedName>
        <fullName evidence="3">Uncharacterized protein</fullName>
    </submittedName>
</protein>
<evidence type="ECO:0000313" key="3">
    <source>
        <dbReference type="EMBL" id="RYC72740.1"/>
    </source>
</evidence>
<proteinExistence type="predicted"/>
<organism evidence="3 4">
    <name type="scientific">Candidatus Nanogingivalis gingivitcus</name>
    <dbReference type="NCBI Taxonomy" id="2171992"/>
    <lineage>
        <taxon>Bacteria</taxon>
        <taxon>Candidatus Saccharimonadota</taxon>
        <taxon>Candidatus Nanosyncoccalia</taxon>
        <taxon>Candidatus Nanogingivales</taxon>
        <taxon>Candidatus Nanogingivalaceae</taxon>
        <taxon>Candidatus Nanogingivalis</taxon>
    </lineage>
</organism>
<evidence type="ECO:0000313" key="4">
    <source>
        <dbReference type="Proteomes" id="UP001190925"/>
    </source>
</evidence>
<dbReference type="EMBL" id="PRLK01000003">
    <property type="protein sequence ID" value="RYC72740.1"/>
    <property type="molecule type" value="Genomic_DNA"/>
</dbReference>